<feature type="transmembrane region" description="Helical" evidence="8">
    <location>
        <begin position="299"/>
        <end position="324"/>
    </location>
</feature>
<feature type="compositionally biased region" description="Acidic residues" evidence="7">
    <location>
        <begin position="101"/>
        <end position="120"/>
    </location>
</feature>
<feature type="transmembrane region" description="Helical" evidence="8">
    <location>
        <begin position="136"/>
        <end position="156"/>
    </location>
</feature>
<evidence type="ECO:0000256" key="8">
    <source>
        <dbReference type="SAM" id="Phobius"/>
    </source>
</evidence>
<evidence type="ECO:0000313" key="9">
    <source>
        <dbReference type="EMBL" id="OEU16905.1"/>
    </source>
</evidence>
<evidence type="ECO:0000256" key="7">
    <source>
        <dbReference type="SAM" id="MobiDB-lite"/>
    </source>
</evidence>
<evidence type="ECO:0000256" key="1">
    <source>
        <dbReference type="ARBA" id="ARBA00004141"/>
    </source>
</evidence>
<keyword evidence="4 8" id="KW-0812">Transmembrane</keyword>
<gene>
    <name evidence="9" type="ORF">FRACYDRAFT_208545</name>
</gene>
<evidence type="ECO:0000256" key="5">
    <source>
        <dbReference type="ARBA" id="ARBA00022989"/>
    </source>
</evidence>
<keyword evidence="3" id="KW-0813">Transport</keyword>
<dbReference type="InterPro" id="IPR052221">
    <property type="entry name" value="SLC35F_Transporter"/>
</dbReference>
<dbReference type="OrthoDB" id="429955at2759"/>
<proteinExistence type="inferred from homology"/>
<evidence type="ECO:0000256" key="6">
    <source>
        <dbReference type="ARBA" id="ARBA00023136"/>
    </source>
</evidence>
<comment type="subcellular location">
    <subcellularLocation>
        <location evidence="1">Membrane</location>
        <topology evidence="1">Multi-pass membrane protein</topology>
    </subcellularLocation>
</comment>
<reference evidence="9 10" key="1">
    <citation type="submission" date="2016-09" db="EMBL/GenBank/DDBJ databases">
        <title>Extensive genetic diversity and differential bi-allelic expression allows diatom success in the polar Southern Ocean.</title>
        <authorList>
            <consortium name="DOE Joint Genome Institute"/>
            <person name="Mock T."/>
            <person name="Otillar R.P."/>
            <person name="Strauss J."/>
            <person name="Dupont C."/>
            <person name="Frickenhaus S."/>
            <person name="Maumus F."/>
            <person name="Mcmullan M."/>
            <person name="Sanges R."/>
            <person name="Schmutz J."/>
            <person name="Toseland A."/>
            <person name="Valas R."/>
            <person name="Veluchamy A."/>
            <person name="Ward B.J."/>
            <person name="Allen A."/>
            <person name="Barry K."/>
            <person name="Falciatore A."/>
            <person name="Ferrante M."/>
            <person name="Fortunato A.E."/>
            <person name="Gloeckner G."/>
            <person name="Gruber A."/>
            <person name="Hipkin R."/>
            <person name="Janech M."/>
            <person name="Kroth P."/>
            <person name="Leese F."/>
            <person name="Lindquist E."/>
            <person name="Lyon B.R."/>
            <person name="Martin J."/>
            <person name="Mayer C."/>
            <person name="Parker M."/>
            <person name="Quesneville H."/>
            <person name="Raymond J."/>
            <person name="Uhlig C."/>
            <person name="Valentin K.U."/>
            <person name="Worden A.Z."/>
            <person name="Armbrust E.V."/>
            <person name="Bowler C."/>
            <person name="Green B."/>
            <person name="Moulton V."/>
            <person name="Van Oosterhout C."/>
            <person name="Grigoriev I."/>
        </authorList>
    </citation>
    <scope>NUCLEOTIDE SEQUENCE [LARGE SCALE GENOMIC DNA]</scope>
    <source>
        <strain evidence="9 10">CCMP1102</strain>
    </source>
</reference>
<evidence type="ECO:0000256" key="2">
    <source>
        <dbReference type="ARBA" id="ARBA00007863"/>
    </source>
</evidence>
<dbReference type="GO" id="GO:0022857">
    <property type="term" value="F:transmembrane transporter activity"/>
    <property type="evidence" value="ECO:0007669"/>
    <property type="project" value="InterPro"/>
</dbReference>
<dbReference type="KEGG" id="fcy:FRACYDRAFT_208545"/>
<organism evidence="9 10">
    <name type="scientific">Fragilariopsis cylindrus CCMP1102</name>
    <dbReference type="NCBI Taxonomy" id="635003"/>
    <lineage>
        <taxon>Eukaryota</taxon>
        <taxon>Sar</taxon>
        <taxon>Stramenopiles</taxon>
        <taxon>Ochrophyta</taxon>
        <taxon>Bacillariophyta</taxon>
        <taxon>Bacillariophyceae</taxon>
        <taxon>Bacillariophycidae</taxon>
        <taxon>Bacillariales</taxon>
        <taxon>Bacillariaceae</taxon>
        <taxon>Fragilariopsis</taxon>
    </lineage>
</organism>
<feature type="transmembrane region" description="Helical" evidence="8">
    <location>
        <begin position="336"/>
        <end position="356"/>
    </location>
</feature>
<dbReference type="InterPro" id="IPR009262">
    <property type="entry name" value="SLC35_F1/F2/F6"/>
</dbReference>
<feature type="transmembrane region" description="Helical" evidence="8">
    <location>
        <begin position="259"/>
        <end position="278"/>
    </location>
</feature>
<name>A0A1E7FFT1_9STRA</name>
<dbReference type="Pfam" id="PF06027">
    <property type="entry name" value="SLC35F"/>
    <property type="match status" value="1"/>
</dbReference>
<dbReference type="PANTHER" id="PTHR14233:SF4">
    <property type="entry name" value="SOLUTE CARRIER FAMILY 35 MEMBER F2"/>
    <property type="match status" value="1"/>
</dbReference>
<feature type="transmembrane region" description="Helical" evidence="8">
    <location>
        <begin position="191"/>
        <end position="209"/>
    </location>
</feature>
<dbReference type="EMBL" id="KV784358">
    <property type="protein sequence ID" value="OEU16905.1"/>
    <property type="molecule type" value="Genomic_DNA"/>
</dbReference>
<dbReference type="Proteomes" id="UP000095751">
    <property type="component" value="Unassembled WGS sequence"/>
</dbReference>
<dbReference type="GO" id="GO:0016020">
    <property type="term" value="C:membrane"/>
    <property type="evidence" value="ECO:0007669"/>
    <property type="project" value="UniProtKB-SubCell"/>
</dbReference>
<evidence type="ECO:0000313" key="10">
    <source>
        <dbReference type="Proteomes" id="UP000095751"/>
    </source>
</evidence>
<comment type="similarity">
    <text evidence="2">Belongs to the SLC35F solute transporter family.</text>
</comment>
<accession>A0A1E7FFT1</accession>
<feature type="region of interest" description="Disordered" evidence="7">
    <location>
        <begin position="80"/>
        <end position="121"/>
    </location>
</feature>
<protein>
    <submittedName>
        <fullName evidence="9">DUF914-domain-containing protein</fullName>
    </submittedName>
</protein>
<keyword evidence="10" id="KW-1185">Reference proteome</keyword>
<feature type="transmembrane region" description="Helical" evidence="8">
    <location>
        <begin position="51"/>
        <end position="70"/>
    </location>
</feature>
<dbReference type="AlphaFoldDB" id="A0A1E7FFT1"/>
<evidence type="ECO:0000256" key="3">
    <source>
        <dbReference type="ARBA" id="ARBA00022448"/>
    </source>
</evidence>
<feature type="transmembrane region" description="Helical" evidence="8">
    <location>
        <begin position="162"/>
        <end position="179"/>
    </location>
</feature>
<evidence type="ECO:0000256" key="4">
    <source>
        <dbReference type="ARBA" id="ARBA00022692"/>
    </source>
</evidence>
<keyword evidence="5 8" id="KW-1133">Transmembrane helix</keyword>
<dbReference type="PANTHER" id="PTHR14233">
    <property type="entry name" value="DUF914-RELATED"/>
    <property type="match status" value="1"/>
</dbReference>
<keyword evidence="6 8" id="KW-0472">Membrane</keyword>
<feature type="transmembrane region" description="Helical" evidence="8">
    <location>
        <begin position="363"/>
        <end position="382"/>
    </location>
</feature>
<dbReference type="InParanoid" id="A0A1E7FFT1"/>
<sequence length="419" mass="46616">MSSGGNNGICYRLRSNWKVLVLGQILSLLLACAGAAQATLYLNCGLSAPTFTMSLVYLGLTLTHLPILFWRRYFGEKQQQRRGGGGQERIPTHDIDNDGVIADDEDNNNEEAEHNDDDGTNIDNNVNNLPFLNRSFLWYLLLAFFDVEANAITMLAFRYTTLTSVTLFDALAIPASMIISKCSFQCRRYRTLHYFGVAICMMGIVFNVLQDYESDTTSKQQYFPHKIKGDICAIIGGLLYGLNDVLTEVTVTSGDTTEYLGMIGLFGFCISFVQSLVLEQDDIRKFFGNKENDDKDDTDIDMCSLPIGFILLFSFVGVTMLGYIGASRFLIISEAAFFNLSLLTGDLWSVVFSVVAERIVPQPLFFAALASVLSGVVLYEMAPSPAPEKEIKYEEDKNYTDNDGIIMLSQLENNNSTSN</sequence>